<name>A0A8H7DF58_9AGAR</name>
<protein>
    <submittedName>
        <fullName evidence="2">Uncharacterized protein</fullName>
    </submittedName>
</protein>
<proteinExistence type="predicted"/>
<accession>A0A8H7DF58</accession>
<gene>
    <name evidence="2" type="ORF">MSAN_00623900</name>
</gene>
<sequence>MIEKSMYPSPAVSRSHLHDRTKQVLWIVILRPESCSFHPPIRESCERLVRRLRTRTGRVGDEMAEDSACVRIARPVRCNAGAPASTLSANAWRDHQMRGDVMMTATYRPRTPEFVQRNTRFPHTGLPTHTNGTARLLRCQIFCSLPLIFQIQVTTYRRSSPALRTPLARLRRRSRFRPNVAAPDSVPIPDATAESPPVQRATLSFECNERCEPESGDASPI</sequence>
<evidence type="ECO:0000256" key="1">
    <source>
        <dbReference type="SAM" id="MobiDB-lite"/>
    </source>
</evidence>
<dbReference type="EMBL" id="JACAZH010000004">
    <property type="protein sequence ID" value="KAF7369943.1"/>
    <property type="molecule type" value="Genomic_DNA"/>
</dbReference>
<evidence type="ECO:0000313" key="3">
    <source>
        <dbReference type="Proteomes" id="UP000623467"/>
    </source>
</evidence>
<comment type="caution">
    <text evidence="2">The sequence shown here is derived from an EMBL/GenBank/DDBJ whole genome shotgun (WGS) entry which is preliminary data.</text>
</comment>
<reference evidence="2" key="1">
    <citation type="submission" date="2020-05" db="EMBL/GenBank/DDBJ databases">
        <title>Mycena genomes resolve the evolution of fungal bioluminescence.</title>
        <authorList>
            <person name="Tsai I.J."/>
        </authorList>
    </citation>
    <scope>NUCLEOTIDE SEQUENCE</scope>
    <source>
        <strain evidence="2">160909Yilan</strain>
    </source>
</reference>
<dbReference type="Proteomes" id="UP000623467">
    <property type="component" value="Unassembled WGS sequence"/>
</dbReference>
<dbReference type="AlphaFoldDB" id="A0A8H7DF58"/>
<feature type="region of interest" description="Disordered" evidence="1">
    <location>
        <begin position="175"/>
        <end position="198"/>
    </location>
</feature>
<keyword evidence="3" id="KW-1185">Reference proteome</keyword>
<evidence type="ECO:0000313" key="2">
    <source>
        <dbReference type="EMBL" id="KAF7369943.1"/>
    </source>
</evidence>
<organism evidence="2 3">
    <name type="scientific">Mycena sanguinolenta</name>
    <dbReference type="NCBI Taxonomy" id="230812"/>
    <lineage>
        <taxon>Eukaryota</taxon>
        <taxon>Fungi</taxon>
        <taxon>Dikarya</taxon>
        <taxon>Basidiomycota</taxon>
        <taxon>Agaricomycotina</taxon>
        <taxon>Agaricomycetes</taxon>
        <taxon>Agaricomycetidae</taxon>
        <taxon>Agaricales</taxon>
        <taxon>Marasmiineae</taxon>
        <taxon>Mycenaceae</taxon>
        <taxon>Mycena</taxon>
    </lineage>
</organism>